<evidence type="ECO:0008006" key="3">
    <source>
        <dbReference type="Google" id="ProtNLM"/>
    </source>
</evidence>
<dbReference type="AlphaFoldDB" id="A0ABD7BZR6"/>
<sequence length="99" mass="10680">MPAGIQTFNLDGSLEIDYTTRLGLFIGTVQTDAVHGNSTWVGPLPPGDFLFYVVPPPAQPGRTPTVWYSDGRVYWGTDVDGNGQPVFSLVPATVLYGVH</sequence>
<dbReference type="RefSeq" id="WP_121504505.1">
    <property type="nucleotide sequence ID" value="NZ_CP067993.1"/>
</dbReference>
<name>A0ABD7BZR6_STEMA</name>
<organism evidence="1 2">
    <name type="scientific">Stenotrophomonas maltophilia</name>
    <name type="common">Pseudomonas maltophilia</name>
    <name type="synonym">Xanthomonas maltophilia</name>
    <dbReference type="NCBI Taxonomy" id="40324"/>
    <lineage>
        <taxon>Bacteria</taxon>
        <taxon>Pseudomonadati</taxon>
        <taxon>Pseudomonadota</taxon>
        <taxon>Gammaproteobacteria</taxon>
        <taxon>Lysobacterales</taxon>
        <taxon>Lysobacteraceae</taxon>
        <taxon>Stenotrophomonas</taxon>
        <taxon>Stenotrophomonas maltophilia group</taxon>
    </lineage>
</organism>
<proteinExistence type="predicted"/>
<gene>
    <name evidence="1" type="ORF">JJL50_13155</name>
</gene>
<evidence type="ECO:0000313" key="2">
    <source>
        <dbReference type="Proteomes" id="UP000596095"/>
    </source>
</evidence>
<protein>
    <recommendedName>
        <fullName evidence="3">Phage tail protein</fullName>
    </recommendedName>
</protein>
<evidence type="ECO:0000313" key="1">
    <source>
        <dbReference type="EMBL" id="QQQ40903.1"/>
    </source>
</evidence>
<dbReference type="Proteomes" id="UP000596095">
    <property type="component" value="Chromosome"/>
</dbReference>
<dbReference type="EMBL" id="CP067993">
    <property type="protein sequence ID" value="QQQ40903.1"/>
    <property type="molecule type" value="Genomic_DNA"/>
</dbReference>
<reference evidence="1 2" key="1">
    <citation type="submission" date="2021-01" db="EMBL/GenBank/DDBJ databases">
        <title>Genome Characterization of a novel Stenotrophomonas isolate with high keratinase activity.</title>
        <authorList>
            <person name="Cao Z.-J."/>
        </authorList>
    </citation>
    <scope>NUCLEOTIDE SEQUENCE [LARGE SCALE GENOMIC DNA]</scope>
    <source>
        <strain evidence="1 2">DHHJ</strain>
    </source>
</reference>
<accession>A0ABD7BZR6</accession>